<keyword evidence="2" id="KW-1185">Reference proteome</keyword>
<dbReference type="AlphaFoldDB" id="A0A7X2ILQ1"/>
<accession>A0A7X2ILQ1</accession>
<dbReference type="Pfam" id="PF05973">
    <property type="entry name" value="Gp49"/>
    <property type="match status" value="1"/>
</dbReference>
<dbReference type="EMBL" id="WKJJ01000006">
    <property type="protein sequence ID" value="MRV72170.1"/>
    <property type="molecule type" value="Genomic_DNA"/>
</dbReference>
<protein>
    <submittedName>
        <fullName evidence="1">Type II toxin-antitoxin system RelE/ParE family toxin</fullName>
    </submittedName>
</protein>
<dbReference type="Proteomes" id="UP000446768">
    <property type="component" value="Unassembled WGS sequence"/>
</dbReference>
<sequence>MEVFTTELFDTWFGKLKDRRAALRIQARIDRAEDGNFGDHHAVGKGVSEMRIDYGPGYRIYYTMRGRKLVILLAGGDKATQSSDIKAAQALADSLRGGGNGTKT</sequence>
<name>A0A7X2ILQ1_9BURK</name>
<dbReference type="PIRSF" id="PIRSF028744">
    <property type="entry name" value="Addict_mod_HI1419"/>
    <property type="match status" value="1"/>
</dbReference>
<dbReference type="PANTHER" id="PTHR41791:SF1">
    <property type="entry name" value="SSL7039 PROTEIN"/>
    <property type="match status" value="1"/>
</dbReference>
<dbReference type="InterPro" id="IPR014056">
    <property type="entry name" value="TypeIITA-like_toxin_pred"/>
</dbReference>
<dbReference type="PANTHER" id="PTHR41791">
    <property type="entry name" value="SSL7039 PROTEIN"/>
    <property type="match status" value="1"/>
</dbReference>
<reference evidence="1 2" key="1">
    <citation type="submission" date="2019-11" db="EMBL/GenBank/DDBJ databases">
        <title>Novel species isolated from a subtropical stream in China.</title>
        <authorList>
            <person name="Lu H."/>
        </authorList>
    </citation>
    <scope>NUCLEOTIDE SEQUENCE [LARGE SCALE GENOMIC DNA]</scope>
    <source>
        <strain evidence="1 2">FT92W</strain>
    </source>
</reference>
<organism evidence="1 2">
    <name type="scientific">Pseudoduganella rivuli</name>
    <dbReference type="NCBI Taxonomy" id="2666085"/>
    <lineage>
        <taxon>Bacteria</taxon>
        <taxon>Pseudomonadati</taxon>
        <taxon>Pseudomonadota</taxon>
        <taxon>Betaproteobacteria</taxon>
        <taxon>Burkholderiales</taxon>
        <taxon>Oxalobacteraceae</taxon>
        <taxon>Telluria group</taxon>
        <taxon>Pseudoduganella</taxon>
    </lineage>
</organism>
<evidence type="ECO:0000313" key="2">
    <source>
        <dbReference type="Proteomes" id="UP000446768"/>
    </source>
</evidence>
<comment type="caution">
    <text evidence="1">The sequence shown here is derived from an EMBL/GenBank/DDBJ whole genome shotgun (WGS) entry which is preliminary data.</text>
</comment>
<evidence type="ECO:0000313" key="1">
    <source>
        <dbReference type="EMBL" id="MRV72170.1"/>
    </source>
</evidence>
<gene>
    <name evidence="1" type="ORF">GJ700_10635</name>
</gene>
<proteinExistence type="predicted"/>
<dbReference type="NCBIfam" id="TIGR02683">
    <property type="entry name" value="upstrm_HI1419"/>
    <property type="match status" value="1"/>
</dbReference>
<dbReference type="InterPro" id="IPR009241">
    <property type="entry name" value="HigB-like"/>
</dbReference>
<dbReference type="RefSeq" id="WP_154373487.1">
    <property type="nucleotide sequence ID" value="NZ_WKJJ01000006.1"/>
</dbReference>